<dbReference type="InterPro" id="IPR023214">
    <property type="entry name" value="HAD_sf"/>
</dbReference>
<dbReference type="Proteomes" id="UP000177503">
    <property type="component" value="Unassembled WGS sequence"/>
</dbReference>
<dbReference type="NCBIfam" id="TIGR01549">
    <property type="entry name" value="HAD-SF-IA-v1"/>
    <property type="match status" value="1"/>
</dbReference>
<dbReference type="InterPro" id="IPR023198">
    <property type="entry name" value="PGP-like_dom2"/>
</dbReference>
<dbReference type="SFLD" id="SFLDS00003">
    <property type="entry name" value="Haloacid_Dehalogenase"/>
    <property type="match status" value="1"/>
</dbReference>
<comment type="caution">
    <text evidence="1">The sequence shown here is derived from an EMBL/GenBank/DDBJ whole genome shotgun (WGS) entry which is preliminary data.</text>
</comment>
<reference evidence="1 2" key="1">
    <citation type="journal article" date="2016" name="Nat. Commun.">
        <title>Thousands of microbial genomes shed light on interconnected biogeochemical processes in an aquifer system.</title>
        <authorList>
            <person name="Anantharaman K."/>
            <person name="Brown C.T."/>
            <person name="Hug L.A."/>
            <person name="Sharon I."/>
            <person name="Castelle C.J."/>
            <person name="Probst A.J."/>
            <person name="Thomas B.C."/>
            <person name="Singh A."/>
            <person name="Wilkins M.J."/>
            <person name="Karaoz U."/>
            <person name="Brodie E.L."/>
            <person name="Williams K.H."/>
            <person name="Hubbard S.S."/>
            <person name="Banfield J.F."/>
        </authorList>
    </citation>
    <scope>NUCLEOTIDE SEQUENCE [LARGE SCALE GENOMIC DNA]</scope>
</reference>
<protein>
    <recommendedName>
        <fullName evidence="3">HAD family hydrolase</fullName>
    </recommendedName>
</protein>
<dbReference type="Gene3D" id="3.40.50.1000">
    <property type="entry name" value="HAD superfamily/HAD-like"/>
    <property type="match status" value="1"/>
</dbReference>
<dbReference type="Pfam" id="PF13419">
    <property type="entry name" value="HAD_2"/>
    <property type="match status" value="1"/>
</dbReference>
<organism evidence="1 2">
    <name type="scientific">Candidatus Yanofskybacteria bacterium RIFCSPHIGHO2_01_FULL_41_27</name>
    <dbReference type="NCBI Taxonomy" id="1802662"/>
    <lineage>
        <taxon>Bacteria</taxon>
        <taxon>Candidatus Yanofskyibacteriota</taxon>
    </lineage>
</organism>
<dbReference type="InterPro" id="IPR050155">
    <property type="entry name" value="HAD-like_hydrolase_sf"/>
</dbReference>
<dbReference type="PANTHER" id="PTHR43434">
    <property type="entry name" value="PHOSPHOGLYCOLATE PHOSPHATASE"/>
    <property type="match status" value="1"/>
</dbReference>
<proteinExistence type="predicted"/>
<name>A0A1F8EH62_9BACT</name>
<sequence length="231" mass="26304">MDKLYTRTRGCLCFDLDGTILNSVQESLKRVIKVAESCSLPIESNIEEKIISGWKKSLGKQDFMFSIWPQEAPDKLQVFMKAWEEMDSSESYEIFPNTKEALEKLCKYFYLGILTNRHLPSVFFQIRKNSLMPLFDFIVTPNWTKTKKPDPKMMIPVFEKCKQAGISEQNIILIGDTLEGDWQLAKNCGLEFYAVLAGGIHTREEFLVAGIPENHIIGSVANLPDKLLISG</sequence>
<dbReference type="Gene3D" id="1.10.150.240">
    <property type="entry name" value="Putative phosphatase, domain 2"/>
    <property type="match status" value="1"/>
</dbReference>
<dbReference type="SFLD" id="SFLDG01129">
    <property type="entry name" value="C1.5:_HAD__Beta-PGM__Phosphata"/>
    <property type="match status" value="1"/>
</dbReference>
<dbReference type="AlphaFoldDB" id="A0A1F8EH62"/>
<accession>A0A1F8EH62</accession>
<dbReference type="GO" id="GO:0008967">
    <property type="term" value="F:phosphoglycolate phosphatase activity"/>
    <property type="evidence" value="ECO:0007669"/>
    <property type="project" value="TreeGrafter"/>
</dbReference>
<evidence type="ECO:0000313" key="2">
    <source>
        <dbReference type="Proteomes" id="UP000177503"/>
    </source>
</evidence>
<dbReference type="InterPro" id="IPR006439">
    <property type="entry name" value="HAD-SF_hydro_IA"/>
</dbReference>
<dbReference type="PANTHER" id="PTHR43434:SF1">
    <property type="entry name" value="PHOSPHOGLYCOLATE PHOSPHATASE"/>
    <property type="match status" value="1"/>
</dbReference>
<dbReference type="SUPFAM" id="SSF56784">
    <property type="entry name" value="HAD-like"/>
    <property type="match status" value="1"/>
</dbReference>
<dbReference type="EMBL" id="MGJC01000011">
    <property type="protein sequence ID" value="OGN00171.1"/>
    <property type="molecule type" value="Genomic_DNA"/>
</dbReference>
<dbReference type="STRING" id="1802662.A2736_01315"/>
<dbReference type="GO" id="GO:0006281">
    <property type="term" value="P:DNA repair"/>
    <property type="evidence" value="ECO:0007669"/>
    <property type="project" value="TreeGrafter"/>
</dbReference>
<evidence type="ECO:0000313" key="1">
    <source>
        <dbReference type="EMBL" id="OGN00171.1"/>
    </source>
</evidence>
<gene>
    <name evidence="1" type="ORF">A2736_01315</name>
</gene>
<dbReference type="InterPro" id="IPR036412">
    <property type="entry name" value="HAD-like_sf"/>
</dbReference>
<dbReference type="InterPro" id="IPR041492">
    <property type="entry name" value="HAD_2"/>
</dbReference>
<evidence type="ECO:0008006" key="3">
    <source>
        <dbReference type="Google" id="ProtNLM"/>
    </source>
</evidence>